<dbReference type="CDD" id="cd06354">
    <property type="entry name" value="PBP1_PrnA-like"/>
    <property type="match status" value="1"/>
</dbReference>
<organism evidence="8 9">
    <name type="scientific">Insolitispirillum peregrinum</name>
    <dbReference type="NCBI Taxonomy" id="80876"/>
    <lineage>
        <taxon>Bacteria</taxon>
        <taxon>Pseudomonadati</taxon>
        <taxon>Pseudomonadota</taxon>
        <taxon>Alphaproteobacteria</taxon>
        <taxon>Rhodospirillales</taxon>
        <taxon>Novispirillaceae</taxon>
        <taxon>Insolitispirillum</taxon>
    </lineage>
</organism>
<dbReference type="EMBL" id="FTOA01000004">
    <property type="protein sequence ID" value="SIS88094.1"/>
    <property type="molecule type" value="Genomic_DNA"/>
</dbReference>
<evidence type="ECO:0000313" key="9">
    <source>
        <dbReference type="Proteomes" id="UP000185678"/>
    </source>
</evidence>
<accession>A0A1N7MPM9</accession>
<evidence type="ECO:0000256" key="2">
    <source>
        <dbReference type="ARBA" id="ARBA00008610"/>
    </source>
</evidence>
<proteinExistence type="inferred from homology"/>
<dbReference type="PANTHER" id="PTHR34296">
    <property type="entry name" value="TRANSCRIPTIONAL ACTIVATOR PROTEIN MED"/>
    <property type="match status" value="1"/>
</dbReference>
<evidence type="ECO:0000313" key="8">
    <source>
        <dbReference type="EMBL" id="SIS88094.1"/>
    </source>
</evidence>
<evidence type="ECO:0000256" key="6">
    <source>
        <dbReference type="ARBA" id="ARBA00023288"/>
    </source>
</evidence>
<dbReference type="AlphaFoldDB" id="A0A1N7MPM9"/>
<protein>
    <submittedName>
        <fullName evidence="8">Nucleoside-binding protein</fullName>
    </submittedName>
</protein>
<evidence type="ECO:0000256" key="5">
    <source>
        <dbReference type="ARBA" id="ARBA00023136"/>
    </source>
</evidence>
<dbReference type="Proteomes" id="UP000185678">
    <property type="component" value="Unassembled WGS sequence"/>
</dbReference>
<gene>
    <name evidence="8" type="ORF">SAMN05421779_104265</name>
</gene>
<dbReference type="Gene3D" id="3.40.50.2300">
    <property type="match status" value="2"/>
</dbReference>
<evidence type="ECO:0000256" key="4">
    <source>
        <dbReference type="ARBA" id="ARBA00022729"/>
    </source>
</evidence>
<sequence length="334" mass="34852">MSVLAGGVAGGLLAVTPGIVRASDGQGTNRTGAPCKVAVVFDVTGKFDKSFAESAWRGVRKAREHPGLVVRELEAENPALRLQSVRVAAEGADMVITVGSEFASAVGQVAAEFPQVRFTAIEAVVSGPNVQDVHFREQEGAFLAGAAAALMSRTQILGFIGGLDLPSIERFQGGFRAGAQFVNPAVSMLTVMAGTDTETAFRDPYAGYTAAQGVMDQGADVVFAAAGATGLGAYQAVADRQRYSIGVDTDQSDLFPGSMLTAVVKHVDAVVEQAALTCNTAQWMAGRIDLGLSDWSISLAAGPESRRLLPAEVRSRLEQIQQEIISGARVVPAL</sequence>
<dbReference type="PANTHER" id="PTHR34296:SF2">
    <property type="entry name" value="ABC TRANSPORTER GUANOSINE-BINDING PROTEIN NUPN"/>
    <property type="match status" value="1"/>
</dbReference>
<keyword evidence="4" id="KW-0732">Signal</keyword>
<dbReference type="STRING" id="80876.SAMN05421779_104265"/>
<dbReference type="InterPro" id="IPR028082">
    <property type="entry name" value="Peripla_BP_I"/>
</dbReference>
<dbReference type="SUPFAM" id="SSF53822">
    <property type="entry name" value="Periplasmic binding protein-like I"/>
    <property type="match status" value="1"/>
</dbReference>
<dbReference type="Pfam" id="PF02608">
    <property type="entry name" value="Bmp"/>
    <property type="match status" value="1"/>
</dbReference>
<comment type="subcellular location">
    <subcellularLocation>
        <location evidence="1">Cell membrane</location>
        <topology evidence="1">Lipid-anchor</topology>
    </subcellularLocation>
</comment>
<evidence type="ECO:0000256" key="3">
    <source>
        <dbReference type="ARBA" id="ARBA00022475"/>
    </source>
</evidence>
<feature type="domain" description="ABC transporter substrate-binding protein PnrA-like" evidence="7">
    <location>
        <begin position="37"/>
        <end position="332"/>
    </location>
</feature>
<name>A0A1N7MPM9_9PROT</name>
<dbReference type="GO" id="GO:0005886">
    <property type="term" value="C:plasma membrane"/>
    <property type="evidence" value="ECO:0007669"/>
    <property type="project" value="UniProtKB-SubCell"/>
</dbReference>
<keyword evidence="5" id="KW-0472">Membrane</keyword>
<keyword evidence="3" id="KW-1003">Cell membrane</keyword>
<keyword evidence="9" id="KW-1185">Reference proteome</keyword>
<comment type="similarity">
    <text evidence="2">Belongs to the BMP lipoprotein family.</text>
</comment>
<evidence type="ECO:0000256" key="1">
    <source>
        <dbReference type="ARBA" id="ARBA00004193"/>
    </source>
</evidence>
<reference evidence="8 9" key="1">
    <citation type="submission" date="2017-01" db="EMBL/GenBank/DDBJ databases">
        <authorList>
            <person name="Mah S.A."/>
            <person name="Swanson W.J."/>
            <person name="Moy G.W."/>
            <person name="Vacquier V.D."/>
        </authorList>
    </citation>
    <scope>NUCLEOTIDE SEQUENCE [LARGE SCALE GENOMIC DNA]</scope>
    <source>
        <strain evidence="8 9">DSM 11589</strain>
    </source>
</reference>
<dbReference type="InterPro" id="IPR050957">
    <property type="entry name" value="BMP_lipoprotein"/>
</dbReference>
<evidence type="ECO:0000259" key="7">
    <source>
        <dbReference type="Pfam" id="PF02608"/>
    </source>
</evidence>
<dbReference type="InterPro" id="IPR003760">
    <property type="entry name" value="PnrA-like"/>
</dbReference>
<keyword evidence="6" id="KW-0449">Lipoprotein</keyword>